<dbReference type="Ensembl" id="ENSORLT00020018558.1">
    <property type="protein sequence ID" value="ENSORLP00020011625.1"/>
    <property type="gene ID" value="ENSORLG00020012557.1"/>
</dbReference>
<reference key="1">
    <citation type="journal article" date="2007" name="Nature">
        <title>The medaka draft genome and insights into vertebrate genome evolution.</title>
        <authorList>
            <person name="Kasahara M."/>
            <person name="Naruse K."/>
            <person name="Sasaki S."/>
            <person name="Nakatani Y."/>
            <person name="Qu W."/>
            <person name="Ahsan B."/>
            <person name="Yamada T."/>
            <person name="Nagayasu Y."/>
            <person name="Doi K."/>
            <person name="Kasai Y."/>
            <person name="Jindo T."/>
            <person name="Kobayashi D."/>
            <person name="Shimada A."/>
            <person name="Toyoda A."/>
            <person name="Kuroki Y."/>
            <person name="Fujiyama A."/>
            <person name="Sasaki T."/>
            <person name="Shimizu A."/>
            <person name="Asakawa S."/>
            <person name="Shimizu N."/>
            <person name="Hashimoto S."/>
            <person name="Yang J."/>
            <person name="Lee Y."/>
            <person name="Matsushima K."/>
            <person name="Sugano S."/>
            <person name="Sakaizumi M."/>
            <person name="Narita T."/>
            <person name="Ohishi K."/>
            <person name="Haga S."/>
            <person name="Ohta F."/>
            <person name="Nomoto H."/>
            <person name="Nogata K."/>
            <person name="Morishita T."/>
            <person name="Endo T."/>
            <person name="Shin-I T."/>
            <person name="Takeda H."/>
            <person name="Morishita S."/>
            <person name="Kohara Y."/>
        </authorList>
    </citation>
    <scope>NUCLEOTIDE SEQUENCE [LARGE SCALE GENOMIC DNA]</scope>
    <source>
        <strain>Hd-rR</strain>
    </source>
</reference>
<evidence type="ECO:0000256" key="1">
    <source>
        <dbReference type="SAM" id="MobiDB-lite"/>
    </source>
</evidence>
<protein>
    <submittedName>
        <fullName evidence="3">Uncharacterized protein</fullName>
    </submittedName>
</protein>
<name>A0A3P9KT37_ORYLA</name>
<keyword evidence="2" id="KW-1133">Transmembrane helix</keyword>
<feature type="region of interest" description="Disordered" evidence="1">
    <location>
        <begin position="241"/>
        <end position="313"/>
    </location>
</feature>
<sequence>MQFEAAPLQLLLIFMLYLTLIVNSFTLLCMFCTKDSLPVVQITLNVKFLIHFKEARRCFNLAQQTVQIPLNNRTNAFTVNLSSCLSQISSSIMEVDKAKLQEAAIVGLNVLKAVASAASVFFPPIGIAGSLIGVVLKFVDKNDSIDNLKKEFQLIHQGLDELSKQNQQTMKTIIKETADQQFSRVERSLKWQYEKYMKMISAPPEHVQRRSEEFVEAYDDELGDQHLNTLYESVIGAQSLQQTHPAGVQAALGHQPGNHGPAHPGALQPVQHRLHHHDGPRRPLRGRRGGPEGGVGGEDEACDLRDGESSGGF</sequence>
<organism evidence="3 4">
    <name type="scientific">Oryzias latipes</name>
    <name type="common">Japanese rice fish</name>
    <name type="synonym">Japanese killifish</name>
    <dbReference type="NCBI Taxonomy" id="8090"/>
    <lineage>
        <taxon>Eukaryota</taxon>
        <taxon>Metazoa</taxon>
        <taxon>Chordata</taxon>
        <taxon>Craniata</taxon>
        <taxon>Vertebrata</taxon>
        <taxon>Euteleostomi</taxon>
        <taxon>Actinopterygii</taxon>
        <taxon>Neopterygii</taxon>
        <taxon>Teleostei</taxon>
        <taxon>Neoteleostei</taxon>
        <taxon>Acanthomorphata</taxon>
        <taxon>Ovalentaria</taxon>
        <taxon>Atherinomorphae</taxon>
        <taxon>Beloniformes</taxon>
        <taxon>Adrianichthyidae</taxon>
        <taxon>Oryziinae</taxon>
        <taxon>Oryzias</taxon>
    </lineage>
</organism>
<keyword evidence="2" id="KW-0472">Membrane</keyword>
<proteinExistence type="predicted"/>
<dbReference type="InterPro" id="IPR039051">
    <property type="entry name" value="SE-CTX-like"/>
</dbReference>
<reference evidence="3" key="4">
    <citation type="submission" date="2025-09" db="UniProtKB">
        <authorList>
            <consortium name="Ensembl"/>
        </authorList>
    </citation>
    <scope>IDENTIFICATION</scope>
    <source>
        <strain evidence="3">HNI</strain>
    </source>
</reference>
<feature type="compositionally biased region" description="Basic residues" evidence="1">
    <location>
        <begin position="272"/>
        <end position="288"/>
    </location>
</feature>
<dbReference type="PANTHER" id="PTHR40472:SF7">
    <property type="entry name" value="PROTEIN RAPUNZEL"/>
    <property type="match status" value="1"/>
</dbReference>
<evidence type="ECO:0000313" key="3">
    <source>
        <dbReference type="Ensembl" id="ENSORLP00020011625.1"/>
    </source>
</evidence>
<evidence type="ECO:0000256" key="2">
    <source>
        <dbReference type="SAM" id="Phobius"/>
    </source>
</evidence>
<accession>A0A3P9KT37</accession>
<dbReference type="Proteomes" id="UP000265180">
    <property type="component" value="Chromosome 16"/>
</dbReference>
<dbReference type="PANTHER" id="PTHR40472">
    <property type="entry name" value="RICIN B-TYPE LECTIN DOMAIN-CONTAINING PROTEIN"/>
    <property type="match status" value="1"/>
</dbReference>
<reference evidence="3 4" key="2">
    <citation type="submission" date="2017-04" db="EMBL/GenBank/DDBJ databases">
        <title>CpG methylation of centromeres and impact of large insertions on vertebrate speciation.</title>
        <authorList>
            <person name="Ichikawa K."/>
            <person name="Yoshimura J."/>
            <person name="Morishita S."/>
        </authorList>
    </citation>
    <scope>NUCLEOTIDE SEQUENCE</scope>
    <source>
        <strain evidence="3 4">HNI</strain>
    </source>
</reference>
<feature type="transmembrane region" description="Helical" evidence="2">
    <location>
        <begin position="6"/>
        <end position="31"/>
    </location>
</feature>
<evidence type="ECO:0000313" key="4">
    <source>
        <dbReference type="Proteomes" id="UP000265180"/>
    </source>
</evidence>
<feature type="compositionally biased region" description="Basic and acidic residues" evidence="1">
    <location>
        <begin position="302"/>
        <end position="313"/>
    </location>
</feature>
<keyword evidence="2" id="KW-0812">Transmembrane</keyword>
<reference evidence="3" key="3">
    <citation type="submission" date="2025-08" db="UniProtKB">
        <authorList>
            <consortium name="Ensembl"/>
        </authorList>
    </citation>
    <scope>IDENTIFICATION</scope>
    <source>
        <strain evidence="3">HNI</strain>
    </source>
</reference>
<dbReference type="AlphaFoldDB" id="A0A3P9KT37"/>